<accession>A0A7C9ETT6</accession>
<evidence type="ECO:0000259" key="1">
    <source>
        <dbReference type="Pfam" id="PF03399"/>
    </source>
</evidence>
<dbReference type="InterPro" id="IPR005062">
    <property type="entry name" value="SAC3/GANP/THP3_conserved"/>
</dbReference>
<reference evidence="2" key="2">
    <citation type="submission" date="2020-07" db="EMBL/GenBank/DDBJ databases">
        <authorList>
            <person name="Vera ALvarez R."/>
            <person name="Arias-Moreno D.M."/>
            <person name="Jimenez-Jacinto V."/>
            <person name="Jimenez-Bremont J.F."/>
            <person name="Swaminathan K."/>
            <person name="Moose S.P."/>
            <person name="Guerrero-Gonzalez M.L."/>
            <person name="Marino-Ramirez L."/>
            <person name="Landsman D."/>
            <person name="Rodriguez-Kessler M."/>
            <person name="Delgado-Sanchez P."/>
        </authorList>
    </citation>
    <scope>NUCLEOTIDE SEQUENCE</scope>
    <source>
        <tissue evidence="2">Cladode</tissue>
    </source>
</reference>
<organism evidence="2">
    <name type="scientific">Opuntia streptacantha</name>
    <name type="common">Prickly pear cactus</name>
    <name type="synonym">Opuntia cardona</name>
    <dbReference type="NCBI Taxonomy" id="393608"/>
    <lineage>
        <taxon>Eukaryota</taxon>
        <taxon>Viridiplantae</taxon>
        <taxon>Streptophyta</taxon>
        <taxon>Embryophyta</taxon>
        <taxon>Tracheophyta</taxon>
        <taxon>Spermatophyta</taxon>
        <taxon>Magnoliopsida</taxon>
        <taxon>eudicotyledons</taxon>
        <taxon>Gunneridae</taxon>
        <taxon>Pentapetalae</taxon>
        <taxon>Caryophyllales</taxon>
        <taxon>Cactineae</taxon>
        <taxon>Cactaceae</taxon>
        <taxon>Opuntioideae</taxon>
        <taxon>Opuntia</taxon>
    </lineage>
</organism>
<dbReference type="EMBL" id="GISG01246069">
    <property type="protein sequence ID" value="MBA4670088.1"/>
    <property type="molecule type" value="Transcribed_RNA"/>
</dbReference>
<feature type="domain" description="SAC3/GANP/THP3 conserved" evidence="1">
    <location>
        <begin position="20"/>
        <end position="91"/>
    </location>
</feature>
<dbReference type="Pfam" id="PF03399">
    <property type="entry name" value="SAC3_GANP"/>
    <property type="match status" value="1"/>
</dbReference>
<protein>
    <recommendedName>
        <fullName evidence="1">SAC3/GANP/THP3 conserved domain-containing protein</fullName>
    </recommendedName>
</protein>
<name>A0A7C9ETT6_OPUST</name>
<dbReference type="AlphaFoldDB" id="A0A7C9ETT6"/>
<proteinExistence type="predicted"/>
<reference evidence="2" key="1">
    <citation type="journal article" date="2013" name="J. Plant Res.">
        <title>Effect of fungi and light on seed germination of three Opuntia species from semiarid lands of central Mexico.</title>
        <authorList>
            <person name="Delgado-Sanchez P."/>
            <person name="Jimenez-Bremont J.F."/>
            <person name="Guerrero-Gonzalez Mde L."/>
            <person name="Flores J."/>
        </authorList>
    </citation>
    <scope>NUCLEOTIDE SEQUENCE</scope>
    <source>
        <tissue evidence="2">Cladode</tissue>
    </source>
</reference>
<evidence type="ECO:0000313" key="2">
    <source>
        <dbReference type="EMBL" id="MBA4670088.1"/>
    </source>
</evidence>
<sequence>MEDVLDYATCNITKTPNLRIRLHIVAVHELCEFLKGEGFSEGFDTHLNSELVNSTFVKLFWRCDDHRKREILIPRAKEFQGYYIVLELDKHPGYNVSNVWRQCA</sequence>
<dbReference type="Gene3D" id="1.25.40.990">
    <property type="match status" value="1"/>
</dbReference>